<evidence type="ECO:0000256" key="2">
    <source>
        <dbReference type="ARBA" id="ARBA00022768"/>
    </source>
</evidence>
<dbReference type="InterPro" id="IPR009022">
    <property type="entry name" value="EFG_III"/>
</dbReference>
<sequence length="78" mass="8718">ALNRLAKEDSSFRVRTDEESGQTIISGMGALHLEIIVDRMKREFGVEAKVGAPQVAYRETIRKEFESEAKHVKQSGGK</sequence>
<comment type="caution">
    <text evidence="6">The sequence shown here is derived from an EMBL/GenBank/DDBJ whole genome shotgun (WGS) entry which is preliminary data.</text>
</comment>
<evidence type="ECO:0000256" key="4">
    <source>
        <dbReference type="ARBA" id="ARBA00023134"/>
    </source>
</evidence>
<dbReference type="CDD" id="cd16262">
    <property type="entry name" value="EFG_III"/>
    <property type="match status" value="1"/>
</dbReference>
<dbReference type="PANTHER" id="PTHR43261:SF1">
    <property type="entry name" value="RIBOSOME-RELEASING FACTOR 2, MITOCHONDRIAL"/>
    <property type="match status" value="1"/>
</dbReference>
<evidence type="ECO:0000259" key="5">
    <source>
        <dbReference type="Pfam" id="PF14492"/>
    </source>
</evidence>
<dbReference type="AlphaFoldDB" id="A0A0J1C0P7"/>
<keyword evidence="3" id="KW-0648">Protein biosynthesis</keyword>
<proteinExistence type="predicted"/>
<dbReference type="Proteomes" id="UP000036027">
    <property type="component" value="Unassembled WGS sequence"/>
</dbReference>
<dbReference type="GO" id="GO:0032790">
    <property type="term" value="P:ribosome disassembly"/>
    <property type="evidence" value="ECO:0007669"/>
    <property type="project" value="TreeGrafter"/>
</dbReference>
<accession>A0A0J1C0P7</accession>
<evidence type="ECO:0000313" key="7">
    <source>
        <dbReference type="Proteomes" id="UP000036027"/>
    </source>
</evidence>
<evidence type="ECO:0000256" key="3">
    <source>
        <dbReference type="ARBA" id="ARBA00022917"/>
    </source>
</evidence>
<dbReference type="InterPro" id="IPR020568">
    <property type="entry name" value="Ribosomal_Su5_D2-typ_SF"/>
</dbReference>
<dbReference type="SUPFAM" id="SSF54980">
    <property type="entry name" value="EF-G C-terminal domain-like"/>
    <property type="match status" value="1"/>
</dbReference>
<dbReference type="PANTHER" id="PTHR43261">
    <property type="entry name" value="TRANSLATION ELONGATION FACTOR G-RELATED"/>
    <property type="match status" value="1"/>
</dbReference>
<dbReference type="GO" id="GO:0003746">
    <property type="term" value="F:translation elongation factor activity"/>
    <property type="evidence" value="ECO:0007669"/>
    <property type="project" value="UniProtKB-KW"/>
</dbReference>
<dbReference type="Gene3D" id="3.30.70.870">
    <property type="entry name" value="Elongation Factor G (Translational Gtpase), domain 3"/>
    <property type="match status" value="1"/>
</dbReference>
<keyword evidence="7" id="KW-1185">Reference proteome</keyword>
<keyword evidence="1" id="KW-0547">Nucleotide-binding</keyword>
<evidence type="ECO:0000256" key="1">
    <source>
        <dbReference type="ARBA" id="ARBA00022741"/>
    </source>
</evidence>
<dbReference type="Pfam" id="PF14492">
    <property type="entry name" value="EFG_III"/>
    <property type="match status" value="1"/>
</dbReference>
<feature type="non-terminal residue" evidence="6">
    <location>
        <position position="1"/>
    </location>
</feature>
<keyword evidence="4" id="KW-0342">GTP-binding</keyword>
<dbReference type="InterPro" id="IPR035647">
    <property type="entry name" value="EFG_III/V"/>
</dbReference>
<dbReference type="InterPro" id="IPR041095">
    <property type="entry name" value="EFG_II"/>
</dbReference>
<dbReference type="EMBL" id="JTDO01000208">
    <property type="protein sequence ID" value="KLT71848.1"/>
    <property type="molecule type" value="Genomic_DNA"/>
</dbReference>
<dbReference type="STRING" id="1470200.PL75_11445"/>
<evidence type="ECO:0000313" key="6">
    <source>
        <dbReference type="EMBL" id="KLT71848.1"/>
    </source>
</evidence>
<protein>
    <recommendedName>
        <fullName evidence="5">Elongation Factor G domain-containing protein</fullName>
    </recommendedName>
</protein>
<dbReference type="GO" id="GO:0005525">
    <property type="term" value="F:GTP binding"/>
    <property type="evidence" value="ECO:0007669"/>
    <property type="project" value="UniProtKB-KW"/>
</dbReference>
<name>A0A0J1C0P7_9NEIS</name>
<dbReference type="FunFam" id="3.30.70.870:FF:000001">
    <property type="entry name" value="Elongation factor G"/>
    <property type="match status" value="1"/>
</dbReference>
<reference evidence="6 7" key="1">
    <citation type="submission" date="2014-11" db="EMBL/GenBank/DDBJ databases">
        <title>Genome of a novel goose pathogen.</title>
        <authorList>
            <person name="Hansen C.M."/>
            <person name="Hueffer K."/>
            <person name="Choi S.C."/>
        </authorList>
    </citation>
    <scope>NUCLEOTIDE SEQUENCE [LARGE SCALE GENOMIC DNA]</scope>
    <source>
        <strain evidence="6 7">KH1503</strain>
    </source>
</reference>
<dbReference type="SUPFAM" id="SSF54211">
    <property type="entry name" value="Ribosomal protein S5 domain 2-like"/>
    <property type="match status" value="1"/>
</dbReference>
<feature type="domain" description="Elongation Factor G" evidence="5">
    <location>
        <begin position="1"/>
        <end position="51"/>
    </location>
</feature>
<keyword evidence="2" id="KW-0251">Elongation factor</keyword>
<dbReference type="GO" id="GO:0017111">
    <property type="term" value="F:ribonucleoside triphosphate phosphatase activity"/>
    <property type="evidence" value="ECO:0007669"/>
    <property type="project" value="UniProtKB-ARBA"/>
</dbReference>
<gene>
    <name evidence="6" type="ORF">PL75_11445</name>
</gene>
<organism evidence="6 7">
    <name type="scientific">Neisseria arctica</name>
    <dbReference type="NCBI Taxonomy" id="1470200"/>
    <lineage>
        <taxon>Bacteria</taxon>
        <taxon>Pseudomonadati</taxon>
        <taxon>Pseudomonadota</taxon>
        <taxon>Betaproteobacteria</taxon>
        <taxon>Neisseriales</taxon>
        <taxon>Neisseriaceae</taxon>
        <taxon>Neisseria</taxon>
    </lineage>
</organism>
<feature type="non-terminal residue" evidence="6">
    <location>
        <position position="78"/>
    </location>
</feature>